<keyword evidence="2" id="KW-0489">Methyltransferase</keyword>
<dbReference type="InterPro" id="IPR041698">
    <property type="entry name" value="Methyltransf_25"/>
</dbReference>
<dbReference type="KEGG" id="str:Sterm_3557"/>
<dbReference type="eggNOG" id="COG2226">
    <property type="taxonomic scope" value="Bacteria"/>
</dbReference>
<dbReference type="GO" id="GO:0032259">
    <property type="term" value="P:methylation"/>
    <property type="evidence" value="ECO:0007669"/>
    <property type="project" value="UniProtKB-KW"/>
</dbReference>
<organism evidence="2 3">
    <name type="scientific">Sebaldella termitidis (strain ATCC 33386 / NCTC 11300)</name>
    <dbReference type="NCBI Taxonomy" id="526218"/>
    <lineage>
        <taxon>Bacteria</taxon>
        <taxon>Fusobacteriati</taxon>
        <taxon>Fusobacteriota</taxon>
        <taxon>Fusobacteriia</taxon>
        <taxon>Fusobacteriales</taxon>
        <taxon>Leptotrichiaceae</taxon>
        <taxon>Sebaldella</taxon>
    </lineage>
</organism>
<sequence>MLFYKDISIYYEKIFPLNPAAVEFLEEELDGKKKILDLACGDGKYSDSLLTPDRSVTGVDLDKGMLEEAEKKYDQKNNIKFVYGDMLELSSVFKRDKFDGVFCIGNSLVHLTSPDKIKKALTELNLVMEDGGRLVIQIINYDRILNDDINFLPTIKNEDTEFIRNYHRYGNSRIIDFHTILKTADKEIESHQELYSLTKDELVFLAEKEGFALENVYSSFKKEEWNNKSLQSIFVFKKNRNNEL</sequence>
<dbReference type="STRING" id="526218.Sterm_3557"/>
<gene>
    <name evidence="2" type="ordered locus">Sterm_3557</name>
</gene>
<dbReference type="CDD" id="cd02440">
    <property type="entry name" value="AdoMet_MTases"/>
    <property type="match status" value="1"/>
</dbReference>
<reference evidence="3" key="1">
    <citation type="submission" date="2009-09" db="EMBL/GenBank/DDBJ databases">
        <title>The complete chromosome of Sebaldella termitidis ATCC 33386.</title>
        <authorList>
            <consortium name="US DOE Joint Genome Institute (JGI-PGF)"/>
            <person name="Lucas S."/>
            <person name="Copeland A."/>
            <person name="Lapidus A."/>
            <person name="Glavina del Rio T."/>
            <person name="Dalin E."/>
            <person name="Tice H."/>
            <person name="Bruce D."/>
            <person name="Goodwin L."/>
            <person name="Pitluck S."/>
            <person name="Kyrpides N."/>
            <person name="Mavromatis K."/>
            <person name="Ivanova N."/>
            <person name="Mikhailova N."/>
            <person name="Sims D."/>
            <person name="Meincke L."/>
            <person name="Brettin T."/>
            <person name="Detter J.C."/>
            <person name="Han C."/>
            <person name="Larimer F."/>
            <person name="Land M."/>
            <person name="Hauser L."/>
            <person name="Markowitz V."/>
            <person name="Cheng J.F."/>
            <person name="Hugenholtz P."/>
            <person name="Woyke T."/>
            <person name="Wu D."/>
            <person name="Eisen J.A."/>
        </authorList>
    </citation>
    <scope>NUCLEOTIDE SEQUENCE [LARGE SCALE GENOMIC DNA]</scope>
    <source>
        <strain evidence="3">ATCC 33386 / NCTC 11300</strain>
    </source>
</reference>
<name>D1ARA5_SEBTE</name>
<dbReference type="Gene3D" id="3.40.50.150">
    <property type="entry name" value="Vaccinia Virus protein VP39"/>
    <property type="match status" value="1"/>
</dbReference>
<dbReference type="RefSeq" id="WP_012862973.1">
    <property type="nucleotide sequence ID" value="NC_013517.1"/>
</dbReference>
<keyword evidence="2" id="KW-0808">Transferase</keyword>
<proteinExistence type="predicted"/>
<dbReference type="GO" id="GO:0008168">
    <property type="term" value="F:methyltransferase activity"/>
    <property type="evidence" value="ECO:0007669"/>
    <property type="project" value="UniProtKB-KW"/>
</dbReference>
<keyword evidence="3" id="KW-1185">Reference proteome</keyword>
<dbReference type="EMBL" id="CP001739">
    <property type="protein sequence ID" value="ACZ10391.1"/>
    <property type="molecule type" value="Genomic_DNA"/>
</dbReference>
<dbReference type="Gene3D" id="2.20.25.110">
    <property type="entry name" value="S-adenosyl-L-methionine-dependent methyltransferases"/>
    <property type="match status" value="1"/>
</dbReference>
<dbReference type="PANTHER" id="PTHR43591">
    <property type="entry name" value="METHYLTRANSFERASE"/>
    <property type="match status" value="1"/>
</dbReference>
<reference evidence="2 3" key="2">
    <citation type="journal article" date="2010" name="Stand. Genomic Sci.">
        <title>Complete genome sequence of Sebaldella termitidis type strain (NCTC 11300).</title>
        <authorList>
            <person name="Harmon-Smith M."/>
            <person name="Celia L."/>
            <person name="Chertkov O."/>
            <person name="Lapidus A."/>
            <person name="Copeland A."/>
            <person name="Glavina Del Rio T."/>
            <person name="Nolan M."/>
            <person name="Lucas S."/>
            <person name="Tice H."/>
            <person name="Cheng J.F."/>
            <person name="Han C."/>
            <person name="Detter J.C."/>
            <person name="Bruce D."/>
            <person name="Goodwin L."/>
            <person name="Pitluck S."/>
            <person name="Pati A."/>
            <person name="Liolios K."/>
            <person name="Ivanova N."/>
            <person name="Mavromatis K."/>
            <person name="Mikhailova N."/>
            <person name="Chen A."/>
            <person name="Palaniappan K."/>
            <person name="Land M."/>
            <person name="Hauser L."/>
            <person name="Chang Y.J."/>
            <person name="Jeffries C.D."/>
            <person name="Brettin T."/>
            <person name="Goker M."/>
            <person name="Beck B."/>
            <person name="Bristow J."/>
            <person name="Eisen J.A."/>
            <person name="Markowitz V."/>
            <person name="Hugenholtz P."/>
            <person name="Kyrpides N.C."/>
            <person name="Klenk H.P."/>
            <person name="Chen F."/>
        </authorList>
    </citation>
    <scope>NUCLEOTIDE SEQUENCE [LARGE SCALE GENOMIC DNA]</scope>
    <source>
        <strain evidence="3">ATCC 33386 / NCTC 11300</strain>
    </source>
</reference>
<accession>D1ARA5</accession>
<dbReference type="InterPro" id="IPR029063">
    <property type="entry name" value="SAM-dependent_MTases_sf"/>
</dbReference>
<feature type="domain" description="Methyltransferase" evidence="1">
    <location>
        <begin position="35"/>
        <end position="132"/>
    </location>
</feature>
<evidence type="ECO:0000259" key="1">
    <source>
        <dbReference type="Pfam" id="PF13649"/>
    </source>
</evidence>
<protein>
    <submittedName>
        <fullName evidence="2">Methyltransferase type 11</fullName>
    </submittedName>
</protein>
<dbReference type="SUPFAM" id="SSF53335">
    <property type="entry name" value="S-adenosyl-L-methionine-dependent methyltransferases"/>
    <property type="match status" value="1"/>
</dbReference>
<dbReference type="PANTHER" id="PTHR43591:SF110">
    <property type="entry name" value="RHODANESE DOMAIN-CONTAINING PROTEIN"/>
    <property type="match status" value="1"/>
</dbReference>
<dbReference type="Pfam" id="PF13649">
    <property type="entry name" value="Methyltransf_25"/>
    <property type="match status" value="1"/>
</dbReference>
<evidence type="ECO:0000313" key="2">
    <source>
        <dbReference type="EMBL" id="ACZ10391.1"/>
    </source>
</evidence>
<dbReference type="AlphaFoldDB" id="D1ARA5"/>
<dbReference type="Proteomes" id="UP000000845">
    <property type="component" value="Chromosome"/>
</dbReference>
<dbReference type="HOGENOM" id="CLU_069129_8_2_0"/>
<evidence type="ECO:0000313" key="3">
    <source>
        <dbReference type="Proteomes" id="UP000000845"/>
    </source>
</evidence>